<keyword evidence="2" id="KW-0378">Hydrolase</keyword>
<dbReference type="InterPro" id="IPR008538">
    <property type="entry name" value="Uma2"/>
</dbReference>
<sequence length="197" mass="21361">MSALPIEPPRGDGYSWDELLELWETMDHPEGCKVEIIDGSITVTPSPANQHSGIGYKLLNALVKGMPEEFGVYPQVDVAIPGYQSLYVPDLTVVPQAVVDNTPGHYILASEVALTVEITSPSNARRDRVTKLAGYALGGIPLYLLIDRWASGGPMVTLFGKPGDRTYQVLQSAKFGDPVYLPAPFDLTLDTSTFPVN</sequence>
<evidence type="ECO:0000313" key="3">
    <source>
        <dbReference type="Proteomes" id="UP001206206"/>
    </source>
</evidence>
<keyword evidence="2" id="KW-0255">Endonuclease</keyword>
<comment type="caution">
    <text evidence="2">The sequence shown here is derived from an EMBL/GenBank/DDBJ whole genome shotgun (WGS) entry which is preliminary data.</text>
</comment>
<protein>
    <submittedName>
        <fullName evidence="2">Uma2 family endonuclease</fullName>
    </submittedName>
</protein>
<dbReference type="Pfam" id="PF05685">
    <property type="entry name" value="Uma2"/>
    <property type="match status" value="1"/>
</dbReference>
<keyword evidence="3" id="KW-1185">Reference proteome</keyword>
<proteinExistence type="predicted"/>
<dbReference type="InterPro" id="IPR011335">
    <property type="entry name" value="Restrct_endonuc-II-like"/>
</dbReference>
<dbReference type="GO" id="GO:0004519">
    <property type="term" value="F:endonuclease activity"/>
    <property type="evidence" value="ECO:0007669"/>
    <property type="project" value="UniProtKB-KW"/>
</dbReference>
<accession>A0ABT1PJG6</accession>
<dbReference type="EMBL" id="JANFNH010000043">
    <property type="protein sequence ID" value="MCQ4045502.1"/>
    <property type="molecule type" value="Genomic_DNA"/>
</dbReference>
<dbReference type="InterPro" id="IPR012296">
    <property type="entry name" value="Nuclease_put_TT1808"/>
</dbReference>
<dbReference type="PANTHER" id="PTHR35400">
    <property type="entry name" value="SLR1083 PROTEIN"/>
    <property type="match status" value="1"/>
</dbReference>
<organism evidence="2 3">
    <name type="scientific">Streptantibioticus rubrisoli</name>
    <dbReference type="NCBI Taxonomy" id="1387313"/>
    <lineage>
        <taxon>Bacteria</taxon>
        <taxon>Bacillati</taxon>
        <taxon>Actinomycetota</taxon>
        <taxon>Actinomycetes</taxon>
        <taxon>Kitasatosporales</taxon>
        <taxon>Streptomycetaceae</taxon>
        <taxon>Streptantibioticus</taxon>
    </lineage>
</organism>
<dbReference type="PANTHER" id="PTHR35400:SF3">
    <property type="entry name" value="SLL1072 PROTEIN"/>
    <property type="match status" value="1"/>
</dbReference>
<dbReference type="RefSeq" id="WP_255931644.1">
    <property type="nucleotide sequence ID" value="NZ_JANFNH010000043.1"/>
</dbReference>
<gene>
    <name evidence="2" type="ORF">NON19_26580</name>
</gene>
<keyword evidence="2" id="KW-0540">Nuclease</keyword>
<evidence type="ECO:0000259" key="1">
    <source>
        <dbReference type="Pfam" id="PF05685"/>
    </source>
</evidence>
<evidence type="ECO:0000313" key="2">
    <source>
        <dbReference type="EMBL" id="MCQ4045502.1"/>
    </source>
</evidence>
<dbReference type="Proteomes" id="UP001206206">
    <property type="component" value="Unassembled WGS sequence"/>
</dbReference>
<name>A0ABT1PJG6_9ACTN</name>
<reference evidence="2 3" key="1">
    <citation type="submission" date="2022-06" db="EMBL/GenBank/DDBJ databases">
        <title>Draft genome sequence of type strain Streptomyces rubrisoli DSM 42083.</title>
        <authorList>
            <person name="Duangmal K."/>
            <person name="Klaysubun C."/>
        </authorList>
    </citation>
    <scope>NUCLEOTIDE SEQUENCE [LARGE SCALE GENOMIC DNA]</scope>
    <source>
        <strain evidence="2 3">DSM 42083</strain>
    </source>
</reference>
<dbReference type="SUPFAM" id="SSF52980">
    <property type="entry name" value="Restriction endonuclease-like"/>
    <property type="match status" value="1"/>
</dbReference>
<feature type="domain" description="Putative restriction endonuclease" evidence="1">
    <location>
        <begin position="23"/>
        <end position="190"/>
    </location>
</feature>
<dbReference type="CDD" id="cd06260">
    <property type="entry name" value="DUF820-like"/>
    <property type="match status" value="1"/>
</dbReference>
<dbReference type="Gene3D" id="3.90.1570.10">
    <property type="entry name" value="tt1808, chain A"/>
    <property type="match status" value="1"/>
</dbReference>